<proteinExistence type="predicted"/>
<dbReference type="KEGG" id="mcos:GM418_04405"/>
<feature type="domain" description="Secretion system C-terminal sorting" evidence="1">
    <location>
        <begin position="40"/>
        <end position="113"/>
    </location>
</feature>
<dbReference type="Proteomes" id="UP000428260">
    <property type="component" value="Chromosome"/>
</dbReference>
<reference evidence="2 3" key="1">
    <citation type="submission" date="2019-11" db="EMBL/GenBank/DDBJ databases">
        <authorList>
            <person name="Zheng R.K."/>
            <person name="Sun C.M."/>
        </authorList>
    </citation>
    <scope>NUCLEOTIDE SEQUENCE [LARGE SCALE GENOMIC DNA]</scope>
    <source>
        <strain evidence="2 3">WC007</strain>
    </source>
</reference>
<evidence type="ECO:0000313" key="3">
    <source>
        <dbReference type="Proteomes" id="UP000428260"/>
    </source>
</evidence>
<protein>
    <submittedName>
        <fullName evidence="2">T9SS type A sorting domain-containing protein</fullName>
    </submittedName>
</protein>
<gene>
    <name evidence="2" type="ORF">GM418_04405</name>
</gene>
<name>A0A6I6JZ18_9BACT</name>
<evidence type="ECO:0000259" key="1">
    <source>
        <dbReference type="Pfam" id="PF18962"/>
    </source>
</evidence>
<sequence length="115" mass="13273">MHTRGGKNRLDYLDKIFENPSFITNTAKQKLVDKTAELKIYPNPARLYFYFEVTKDDCVIKKISIFNFLGQSSIVKMPYKNSGKIDISTLNDGIYLIVTDFNDGSREVEKLIIKK</sequence>
<keyword evidence="3" id="KW-1185">Reference proteome</keyword>
<accession>A0A6I6JZ18</accession>
<dbReference type="EMBL" id="CP046401">
    <property type="protein sequence ID" value="QGY42924.1"/>
    <property type="molecule type" value="Genomic_DNA"/>
</dbReference>
<dbReference type="NCBIfam" id="TIGR04183">
    <property type="entry name" value="Por_Secre_tail"/>
    <property type="match status" value="1"/>
</dbReference>
<dbReference type="AlphaFoldDB" id="A0A6I6JZ18"/>
<organism evidence="2 3">
    <name type="scientific">Maribellus comscasis</name>
    <dbReference type="NCBI Taxonomy" id="2681766"/>
    <lineage>
        <taxon>Bacteria</taxon>
        <taxon>Pseudomonadati</taxon>
        <taxon>Bacteroidota</taxon>
        <taxon>Bacteroidia</taxon>
        <taxon>Marinilabiliales</taxon>
        <taxon>Prolixibacteraceae</taxon>
        <taxon>Maribellus</taxon>
    </lineage>
</organism>
<dbReference type="Pfam" id="PF18962">
    <property type="entry name" value="Por_Secre_tail"/>
    <property type="match status" value="1"/>
</dbReference>
<evidence type="ECO:0000313" key="2">
    <source>
        <dbReference type="EMBL" id="QGY42924.1"/>
    </source>
</evidence>
<dbReference type="InterPro" id="IPR026444">
    <property type="entry name" value="Secre_tail"/>
</dbReference>